<feature type="domain" description="Thiolase C-terminal" evidence="10">
    <location>
        <begin position="271"/>
        <end position="391"/>
    </location>
</feature>
<dbReference type="OrthoDB" id="3860926at2"/>
<reference evidence="13 14" key="1">
    <citation type="submission" date="2018-11" db="EMBL/GenBank/DDBJ databases">
        <title>Sequencing the genomes of 1000 actinobacteria strains.</title>
        <authorList>
            <person name="Klenk H.-P."/>
        </authorList>
    </citation>
    <scope>NUCLEOTIDE SEQUENCE [LARGE SCALE GENOMIC DNA]</scope>
    <source>
        <strain evidence="11 14">DSM 44780</strain>
        <strain evidence="12 13">DSM 44781</strain>
    </source>
</reference>
<proteinExistence type="inferred from homology"/>
<keyword evidence="3 8" id="KW-0808">Transferase</keyword>
<evidence type="ECO:0000313" key="13">
    <source>
        <dbReference type="Proteomes" id="UP000266906"/>
    </source>
</evidence>
<organism evidence="12 13">
    <name type="scientific">Kitasatospora cineracea</name>
    <dbReference type="NCBI Taxonomy" id="88074"/>
    <lineage>
        <taxon>Bacteria</taxon>
        <taxon>Bacillati</taxon>
        <taxon>Actinomycetota</taxon>
        <taxon>Actinomycetes</taxon>
        <taxon>Kitasatosporales</taxon>
        <taxon>Streptomycetaceae</taxon>
        <taxon>Kitasatospora</taxon>
    </lineage>
</organism>
<dbReference type="SUPFAM" id="SSF53901">
    <property type="entry name" value="Thiolase-like"/>
    <property type="match status" value="2"/>
</dbReference>
<dbReference type="Proteomes" id="UP000266906">
    <property type="component" value="Unassembled WGS sequence"/>
</dbReference>
<keyword evidence="13" id="KW-1185">Reference proteome</keyword>
<accession>A0A3N4RGX1</accession>
<dbReference type="InterPro" id="IPR020616">
    <property type="entry name" value="Thiolase_N"/>
</dbReference>
<evidence type="ECO:0000256" key="5">
    <source>
        <dbReference type="ARBA" id="ARBA00030755"/>
    </source>
</evidence>
<dbReference type="InterPro" id="IPR020610">
    <property type="entry name" value="Thiolase_AS"/>
</dbReference>
<dbReference type="PROSITE" id="PS00099">
    <property type="entry name" value="THIOLASE_3"/>
    <property type="match status" value="1"/>
</dbReference>
<keyword evidence="4 8" id="KW-0012">Acyltransferase</keyword>
<evidence type="ECO:0000256" key="6">
    <source>
        <dbReference type="ARBA" id="ARBA00040529"/>
    </source>
</evidence>
<accession>A0A8G1XAL0</accession>
<evidence type="ECO:0000259" key="9">
    <source>
        <dbReference type="Pfam" id="PF00108"/>
    </source>
</evidence>
<dbReference type="InterPro" id="IPR020617">
    <property type="entry name" value="Thiolase_C"/>
</dbReference>
<sequence length="396" mass="40289">MTTSVIVAGARTPMGRLLGSLKGFSGAELGGFAIKAALERAGITGGQVQYVIMGQVLQAGAGQIPARQAAVKAGIPMSVPALSINKVCLSGLDAIALADQLIRAGEFDIVVAGGQESMTNAPHLLPKSREGFKYGAIGMLDAMAHDGLTDAYENIPMGESTEKHNTRLGIARDVQDAIAAASHQRAAKAQADGVFEAEITPVPVPQRKGDPVMFSQDEGIRADTTVEGLAKLRPAFAKDGTITAGTSSQISDGAAAVVVMSRAKAEELGLSWIAEIGAHGNVAGPDNSLQSQPSNAIKHALAKEGLEVGDLDLIEINEAFAAVAHQSMKDLGVDDSIVNVNGGAIALGHPIGMSGARVVLHLALELQRRGGGVGAAALCGGGGQGDALIVKVPAQG</sequence>
<evidence type="ECO:0000313" key="14">
    <source>
        <dbReference type="Proteomes" id="UP000267408"/>
    </source>
</evidence>
<dbReference type="RefSeq" id="WP_123552853.1">
    <property type="nucleotide sequence ID" value="NZ_JBEYIY010000002.1"/>
</dbReference>
<evidence type="ECO:0000256" key="1">
    <source>
        <dbReference type="ARBA" id="ARBA00010982"/>
    </source>
</evidence>
<feature type="domain" description="Thiolase N-terminal" evidence="9">
    <location>
        <begin position="5"/>
        <end position="262"/>
    </location>
</feature>
<evidence type="ECO:0000256" key="4">
    <source>
        <dbReference type="ARBA" id="ARBA00023315"/>
    </source>
</evidence>
<comment type="similarity">
    <text evidence="1 8">Belongs to the thiolase-like superfamily. Thiolase family.</text>
</comment>
<dbReference type="Proteomes" id="UP000267408">
    <property type="component" value="Unassembled WGS sequence"/>
</dbReference>
<dbReference type="InterPro" id="IPR002155">
    <property type="entry name" value="Thiolase"/>
</dbReference>
<evidence type="ECO:0000256" key="2">
    <source>
        <dbReference type="ARBA" id="ARBA00012705"/>
    </source>
</evidence>
<dbReference type="EC" id="2.3.1.9" evidence="2"/>
<dbReference type="NCBIfam" id="TIGR01930">
    <property type="entry name" value="AcCoA-C-Actrans"/>
    <property type="match status" value="1"/>
</dbReference>
<dbReference type="PROSITE" id="PS00737">
    <property type="entry name" value="THIOLASE_2"/>
    <property type="match status" value="1"/>
</dbReference>
<feature type="active site" description="Acyl-thioester intermediate" evidence="7">
    <location>
        <position position="88"/>
    </location>
</feature>
<dbReference type="InterPro" id="IPR016039">
    <property type="entry name" value="Thiolase-like"/>
</dbReference>
<feature type="active site" description="Proton acceptor" evidence="7">
    <location>
        <position position="379"/>
    </location>
</feature>
<dbReference type="Gene3D" id="3.40.47.10">
    <property type="match status" value="2"/>
</dbReference>
<dbReference type="EMBL" id="RKQG01000001">
    <property type="protein sequence ID" value="RPE32593.1"/>
    <property type="molecule type" value="Genomic_DNA"/>
</dbReference>
<feature type="active site" description="Proton acceptor" evidence="7">
    <location>
        <position position="349"/>
    </location>
</feature>
<dbReference type="Pfam" id="PF00108">
    <property type="entry name" value="Thiolase_N"/>
    <property type="match status" value="1"/>
</dbReference>
<gene>
    <name evidence="12" type="ORF">EDD38_0859</name>
    <name evidence="11" type="ORF">EDD39_0192</name>
</gene>
<dbReference type="EMBL" id="RJVJ01000001">
    <property type="protein sequence ID" value="ROR42078.1"/>
    <property type="molecule type" value="Genomic_DNA"/>
</dbReference>
<dbReference type="Pfam" id="PF02803">
    <property type="entry name" value="Thiolase_C"/>
    <property type="match status" value="1"/>
</dbReference>
<evidence type="ECO:0000259" key="10">
    <source>
        <dbReference type="Pfam" id="PF02803"/>
    </source>
</evidence>
<evidence type="ECO:0000256" key="3">
    <source>
        <dbReference type="ARBA" id="ARBA00022679"/>
    </source>
</evidence>
<dbReference type="CDD" id="cd00751">
    <property type="entry name" value="thiolase"/>
    <property type="match status" value="1"/>
</dbReference>
<evidence type="ECO:0000313" key="12">
    <source>
        <dbReference type="EMBL" id="RPE32593.1"/>
    </source>
</evidence>
<comment type="caution">
    <text evidence="12">The sequence shown here is derived from an EMBL/GenBank/DDBJ whole genome shotgun (WGS) entry which is preliminary data.</text>
</comment>
<protein>
    <recommendedName>
        <fullName evidence="6">Probable acetyl-CoA acetyltransferase</fullName>
        <ecNumber evidence="2">2.3.1.9</ecNumber>
    </recommendedName>
    <alternativeName>
        <fullName evidence="5">Acetoacetyl-CoA thiolase</fullName>
    </alternativeName>
</protein>
<evidence type="ECO:0000256" key="8">
    <source>
        <dbReference type="RuleBase" id="RU003557"/>
    </source>
</evidence>
<dbReference type="PIRSF" id="PIRSF000429">
    <property type="entry name" value="Ac-CoA_Ac_transf"/>
    <property type="match status" value="1"/>
</dbReference>
<dbReference type="FunFam" id="3.40.47.10:FF:000010">
    <property type="entry name" value="Acetyl-CoA acetyltransferase (Thiolase)"/>
    <property type="match status" value="1"/>
</dbReference>
<dbReference type="PANTHER" id="PTHR18919:SF107">
    <property type="entry name" value="ACETYL-COA ACETYLTRANSFERASE, CYTOSOLIC"/>
    <property type="match status" value="1"/>
</dbReference>
<dbReference type="PANTHER" id="PTHR18919">
    <property type="entry name" value="ACETYL-COA C-ACYLTRANSFERASE"/>
    <property type="match status" value="1"/>
</dbReference>
<dbReference type="AlphaFoldDB" id="A0A3N4RGX1"/>
<dbReference type="PROSITE" id="PS00098">
    <property type="entry name" value="THIOLASE_1"/>
    <property type="match status" value="1"/>
</dbReference>
<dbReference type="GO" id="GO:0003985">
    <property type="term" value="F:acetyl-CoA C-acetyltransferase activity"/>
    <property type="evidence" value="ECO:0007669"/>
    <property type="project" value="UniProtKB-EC"/>
</dbReference>
<evidence type="ECO:0000313" key="11">
    <source>
        <dbReference type="EMBL" id="ROR42078.1"/>
    </source>
</evidence>
<dbReference type="InterPro" id="IPR020615">
    <property type="entry name" value="Thiolase_acyl_enz_int_AS"/>
</dbReference>
<evidence type="ECO:0000256" key="7">
    <source>
        <dbReference type="PIRSR" id="PIRSR000429-1"/>
    </source>
</evidence>
<dbReference type="InterPro" id="IPR020613">
    <property type="entry name" value="Thiolase_CS"/>
</dbReference>
<name>A0A3N4RGX1_9ACTN</name>